<name>A0A6J4PMD5_9ACTN</name>
<organism evidence="2">
    <name type="scientific">uncultured Rubrobacteraceae bacterium</name>
    <dbReference type="NCBI Taxonomy" id="349277"/>
    <lineage>
        <taxon>Bacteria</taxon>
        <taxon>Bacillati</taxon>
        <taxon>Actinomycetota</taxon>
        <taxon>Rubrobacteria</taxon>
        <taxon>Rubrobacterales</taxon>
        <taxon>Rubrobacteraceae</taxon>
        <taxon>environmental samples</taxon>
    </lineage>
</organism>
<gene>
    <name evidence="2" type="ORF">AVDCRST_MAG82-1227</name>
</gene>
<reference evidence="2" key="1">
    <citation type="submission" date="2020-02" db="EMBL/GenBank/DDBJ databases">
        <authorList>
            <person name="Meier V. D."/>
        </authorList>
    </citation>
    <scope>NUCLEOTIDE SEQUENCE</scope>
    <source>
        <strain evidence="2">AVDCRST_MAG82</strain>
    </source>
</reference>
<dbReference type="AlphaFoldDB" id="A0A6J4PMD5"/>
<feature type="non-terminal residue" evidence="2">
    <location>
        <position position="191"/>
    </location>
</feature>
<protein>
    <submittedName>
        <fullName evidence="2">Uncharacterized protein</fullName>
    </submittedName>
</protein>
<sequence>DDEGDQSGEIVSPSSLPAAPAGDSAAPGHAVPLPERGLLELHGLRPDDGPEPRVLRALQLPGGVRWGRGRPACAADHLRLRGAGCGRADAPGLRGGALARARKVLHPLLPGADRVAAPHAAGRRHHHVAGDDDPRWGLKLPHNRRRPPGVRLAGIYEHGALLGGPHRHLDLHAVRDPDPACWPAVHPRGDP</sequence>
<evidence type="ECO:0000313" key="2">
    <source>
        <dbReference type="EMBL" id="CAA9418114.1"/>
    </source>
</evidence>
<evidence type="ECO:0000256" key="1">
    <source>
        <dbReference type="SAM" id="MobiDB-lite"/>
    </source>
</evidence>
<accession>A0A6J4PMD5</accession>
<proteinExistence type="predicted"/>
<dbReference type="EMBL" id="CADCVA010000169">
    <property type="protein sequence ID" value="CAA9418114.1"/>
    <property type="molecule type" value="Genomic_DNA"/>
</dbReference>
<feature type="region of interest" description="Disordered" evidence="1">
    <location>
        <begin position="1"/>
        <end position="34"/>
    </location>
</feature>
<feature type="compositionally biased region" description="Low complexity" evidence="1">
    <location>
        <begin position="12"/>
        <end position="30"/>
    </location>
</feature>
<feature type="non-terminal residue" evidence="2">
    <location>
        <position position="1"/>
    </location>
</feature>
<feature type="region of interest" description="Disordered" evidence="1">
    <location>
        <begin position="123"/>
        <end position="142"/>
    </location>
</feature>